<keyword evidence="5" id="KW-0732">Signal</keyword>
<evidence type="ECO:0000259" key="6">
    <source>
        <dbReference type="PROSITE" id="PS50072"/>
    </source>
</evidence>
<feature type="chain" id="PRO_5021462117" description="peptidylprolyl isomerase" evidence="5">
    <location>
        <begin position="20"/>
        <end position="217"/>
    </location>
</feature>
<dbReference type="EMBL" id="VFSU01000030">
    <property type="protein sequence ID" value="TPE59434.1"/>
    <property type="molecule type" value="Genomic_DNA"/>
</dbReference>
<evidence type="ECO:0000256" key="2">
    <source>
        <dbReference type="ARBA" id="ARBA00023110"/>
    </source>
</evidence>
<dbReference type="Pfam" id="PF00160">
    <property type="entry name" value="Pro_isomerase"/>
    <property type="match status" value="1"/>
</dbReference>
<reference evidence="7 8" key="1">
    <citation type="submission" date="2019-06" db="EMBL/GenBank/DDBJ databases">
        <authorList>
            <person name="Lee I."/>
            <person name="Jang G.I."/>
            <person name="Hwang C.Y."/>
        </authorList>
    </citation>
    <scope>NUCLEOTIDE SEQUENCE [LARGE SCALE GENOMIC DNA]</scope>
    <source>
        <strain evidence="7 8">PAMC 28131</strain>
    </source>
</reference>
<dbReference type="Proteomes" id="UP000319897">
    <property type="component" value="Unassembled WGS sequence"/>
</dbReference>
<dbReference type="RefSeq" id="WP_140928880.1">
    <property type="nucleotide sequence ID" value="NZ_VFSU01000030.1"/>
</dbReference>
<dbReference type="OrthoDB" id="9807797at2"/>
<proteinExistence type="predicted"/>
<dbReference type="Gene3D" id="2.40.100.10">
    <property type="entry name" value="Cyclophilin-like"/>
    <property type="match status" value="1"/>
</dbReference>
<gene>
    <name evidence="7" type="ORF">FJQ54_13145</name>
</gene>
<accession>A0A501XGL9</accession>
<protein>
    <recommendedName>
        <fullName evidence="1">peptidylprolyl isomerase</fullName>
        <ecNumber evidence="1">5.2.1.8</ecNumber>
    </recommendedName>
</protein>
<organism evidence="7 8">
    <name type="scientific">Sandaracinobacter neustonicus</name>
    <dbReference type="NCBI Taxonomy" id="1715348"/>
    <lineage>
        <taxon>Bacteria</taxon>
        <taxon>Pseudomonadati</taxon>
        <taxon>Pseudomonadota</taxon>
        <taxon>Alphaproteobacteria</taxon>
        <taxon>Sphingomonadales</taxon>
        <taxon>Sphingosinicellaceae</taxon>
        <taxon>Sandaracinobacter</taxon>
    </lineage>
</organism>
<keyword evidence="2" id="KW-0697">Rotamase</keyword>
<dbReference type="SUPFAM" id="SSF50891">
    <property type="entry name" value="Cyclophilin-like"/>
    <property type="match status" value="1"/>
</dbReference>
<evidence type="ECO:0000256" key="1">
    <source>
        <dbReference type="ARBA" id="ARBA00013194"/>
    </source>
</evidence>
<evidence type="ECO:0000256" key="4">
    <source>
        <dbReference type="SAM" id="MobiDB-lite"/>
    </source>
</evidence>
<dbReference type="AlphaFoldDB" id="A0A501XGL9"/>
<dbReference type="EC" id="5.2.1.8" evidence="1"/>
<evidence type="ECO:0000313" key="8">
    <source>
        <dbReference type="Proteomes" id="UP000319897"/>
    </source>
</evidence>
<feature type="signal peptide" evidence="5">
    <location>
        <begin position="1"/>
        <end position="19"/>
    </location>
</feature>
<evidence type="ECO:0000256" key="3">
    <source>
        <dbReference type="ARBA" id="ARBA00023235"/>
    </source>
</evidence>
<dbReference type="GO" id="GO:0003755">
    <property type="term" value="F:peptidyl-prolyl cis-trans isomerase activity"/>
    <property type="evidence" value="ECO:0007669"/>
    <property type="project" value="UniProtKB-KW"/>
</dbReference>
<dbReference type="InterPro" id="IPR029000">
    <property type="entry name" value="Cyclophilin-like_dom_sf"/>
</dbReference>
<keyword evidence="8" id="KW-1185">Reference proteome</keyword>
<feature type="region of interest" description="Disordered" evidence="4">
    <location>
        <begin position="23"/>
        <end position="42"/>
    </location>
</feature>
<dbReference type="InterPro" id="IPR044665">
    <property type="entry name" value="E_coli_cyclophilin_A-like"/>
</dbReference>
<dbReference type="InterPro" id="IPR002130">
    <property type="entry name" value="Cyclophilin-type_PPIase_dom"/>
</dbReference>
<dbReference type="PANTHER" id="PTHR43246">
    <property type="entry name" value="PEPTIDYL-PROLYL CIS-TRANS ISOMERASE CYP38, CHLOROPLASTIC"/>
    <property type="match status" value="1"/>
</dbReference>
<comment type="caution">
    <text evidence="7">The sequence shown here is derived from an EMBL/GenBank/DDBJ whole genome shotgun (WGS) entry which is preliminary data.</text>
</comment>
<feature type="compositionally biased region" description="Low complexity" evidence="4">
    <location>
        <begin position="23"/>
        <end position="36"/>
    </location>
</feature>
<name>A0A501XGL9_9SPHN</name>
<keyword evidence="3 7" id="KW-0413">Isomerase</keyword>
<dbReference type="PROSITE" id="PS50072">
    <property type="entry name" value="CSA_PPIASE_2"/>
    <property type="match status" value="1"/>
</dbReference>
<evidence type="ECO:0000313" key="7">
    <source>
        <dbReference type="EMBL" id="TPE59434.1"/>
    </source>
</evidence>
<sequence>MIRLPIVAALLLAATPLAAQQTEAPPAEASAAQPAAEAPPPAKVWKTERVKLQTAEGPIVIELDTERAPITSANFLKYVDQKRFDGITFYRALTFPGRPDLGLIQGGQRDQKKLLPPIAHEPTSKTGLSNRDGAIAMARGAPGSAQSDFFIIMGDLSTLDASPKDPGFAVFGRVVEGMDTVKKILAAPVSATEGVGAMKGQMIAKPVPVTTARRVPK</sequence>
<feature type="domain" description="PPIase cyclophilin-type" evidence="6">
    <location>
        <begin position="57"/>
        <end position="214"/>
    </location>
</feature>
<evidence type="ECO:0000256" key="5">
    <source>
        <dbReference type="SAM" id="SignalP"/>
    </source>
</evidence>